<organism evidence="1">
    <name type="scientific">Terrestrivirus sp</name>
    <dbReference type="NCBI Taxonomy" id="2487775"/>
    <lineage>
        <taxon>Viruses</taxon>
        <taxon>Varidnaviria</taxon>
        <taxon>Bamfordvirae</taxon>
        <taxon>Nucleocytoviricota</taxon>
        <taxon>Megaviricetes</taxon>
        <taxon>Imitervirales</taxon>
        <taxon>Mimiviridae</taxon>
        <taxon>Klosneuvirinae</taxon>
    </lineage>
</organism>
<dbReference type="EMBL" id="MK071985">
    <property type="protein sequence ID" value="AYV76451.1"/>
    <property type="molecule type" value="Genomic_DNA"/>
</dbReference>
<gene>
    <name evidence="1" type="ORF">Terrestrivirus7_4</name>
</gene>
<evidence type="ECO:0000313" key="1">
    <source>
        <dbReference type="EMBL" id="AYV76451.1"/>
    </source>
</evidence>
<protein>
    <submittedName>
        <fullName evidence="1">SWIB/MDM2 domain protein</fullName>
    </submittedName>
</protein>
<reference evidence="1" key="1">
    <citation type="submission" date="2018-10" db="EMBL/GenBank/DDBJ databases">
        <title>Hidden diversity of soil giant viruses.</title>
        <authorList>
            <person name="Schulz F."/>
            <person name="Alteio L."/>
            <person name="Goudeau D."/>
            <person name="Ryan E.M."/>
            <person name="Malmstrom R.R."/>
            <person name="Blanchard J."/>
            <person name="Woyke T."/>
        </authorList>
    </citation>
    <scope>NUCLEOTIDE SEQUENCE</scope>
    <source>
        <strain evidence="1">TEV1</strain>
    </source>
</reference>
<sequence>MDIYKLLNGYHSCLDKIPPQKILKEVLKGSTNNSFLIKYIKGYFDQLFDNKQKNVINESIFSLVFSDMSHTNCYKILSIFTNVDNIDINNISFIKKIYLHIVSERTDSFSQVTYLQMKVSRKLYNKNEKLLDFETECFNNAKSNNKNSTDSQKILLQFEEILKDHIIDLHEDLLLYIHISEYIIKLFQKYNRRLTVNMLDCVLLCNYYDDIQYLCIISELENYVNTDIIAATILNRKPIYLTMIKKPYNITINDFIKYIDSNDTQYNNYNHGHQTFMKSLHILKNILRHIDHDELVTNNDKISHILFKYDEIYNEYNYLFNESVISQEFLYKVCRMCPSSMSLIKLLSYKLLPDRKCFELICESIKRTDLFSNLEYEGPDEIQLYLNDVIKIFFTHGFVIDSECIAYALKRNLVISDLEDYDIKYDETLFKLCEQLNVFPDEYKDKKDKKLVKLSEMFAKNKIDKINTYMKKFNVTPDTVCFKNAFKNPNLTAKHIIDLGYNPSMKDIVNIDNNDLRRQIYEHFFGKGMKTLSLD</sequence>
<proteinExistence type="predicted"/>
<name>A0A3G4ZR37_9VIRU</name>
<accession>A0A3G4ZR37</accession>